<keyword evidence="2" id="KW-1185">Reference proteome</keyword>
<evidence type="ECO:0000313" key="2">
    <source>
        <dbReference type="Proteomes" id="UP000499080"/>
    </source>
</evidence>
<proteinExistence type="predicted"/>
<dbReference type="EMBL" id="BGPR01149563">
    <property type="protein sequence ID" value="GBN82566.1"/>
    <property type="molecule type" value="Genomic_DNA"/>
</dbReference>
<accession>A0A4Y2S4N7</accession>
<gene>
    <name evidence="1" type="ORF">AVEN_219593_1</name>
</gene>
<reference evidence="1 2" key="1">
    <citation type="journal article" date="2019" name="Sci. Rep.">
        <title>Orb-weaving spider Araneus ventricosus genome elucidates the spidroin gene catalogue.</title>
        <authorList>
            <person name="Kono N."/>
            <person name="Nakamura H."/>
            <person name="Ohtoshi R."/>
            <person name="Moran D.A.P."/>
            <person name="Shinohara A."/>
            <person name="Yoshida Y."/>
            <person name="Fujiwara M."/>
            <person name="Mori M."/>
            <person name="Tomita M."/>
            <person name="Arakawa K."/>
        </authorList>
    </citation>
    <scope>NUCLEOTIDE SEQUENCE [LARGE SCALE GENOMIC DNA]</scope>
</reference>
<sequence length="109" mass="11980">MAICRRHSERTCKKLLTDPILSSDYSNKVITAVVATSEMNRVDKNESKQESCSKGDPKARGCLPLVGCFSVHGPIVINEKSGRGARGRIIPPKSGGWGFPRQTVRRHAF</sequence>
<organism evidence="1 2">
    <name type="scientific">Araneus ventricosus</name>
    <name type="common">Orbweaver spider</name>
    <name type="synonym">Epeira ventricosa</name>
    <dbReference type="NCBI Taxonomy" id="182803"/>
    <lineage>
        <taxon>Eukaryota</taxon>
        <taxon>Metazoa</taxon>
        <taxon>Ecdysozoa</taxon>
        <taxon>Arthropoda</taxon>
        <taxon>Chelicerata</taxon>
        <taxon>Arachnida</taxon>
        <taxon>Araneae</taxon>
        <taxon>Araneomorphae</taxon>
        <taxon>Entelegynae</taxon>
        <taxon>Araneoidea</taxon>
        <taxon>Araneidae</taxon>
        <taxon>Araneus</taxon>
    </lineage>
</organism>
<dbReference type="Proteomes" id="UP000499080">
    <property type="component" value="Unassembled WGS sequence"/>
</dbReference>
<name>A0A4Y2S4N7_ARAVE</name>
<dbReference type="AlphaFoldDB" id="A0A4Y2S4N7"/>
<protein>
    <submittedName>
        <fullName evidence="1">Uncharacterized protein</fullName>
    </submittedName>
</protein>
<comment type="caution">
    <text evidence="1">The sequence shown here is derived from an EMBL/GenBank/DDBJ whole genome shotgun (WGS) entry which is preliminary data.</text>
</comment>
<evidence type="ECO:0000313" key="1">
    <source>
        <dbReference type="EMBL" id="GBN82566.1"/>
    </source>
</evidence>